<dbReference type="Proteomes" id="UP000032534">
    <property type="component" value="Unassembled WGS sequence"/>
</dbReference>
<dbReference type="OrthoDB" id="7057004at2"/>
<feature type="transmembrane region" description="Helical" evidence="1">
    <location>
        <begin position="97"/>
        <end position="116"/>
    </location>
</feature>
<sequence length="234" mass="25397">MNMKGKIHLHQVTSESLRLGALLSLVGGFLDTYTFVGRDGVFANAQTGNIVLLAVKAIQGNWGQALAHIPPLIAFSLGVFVAEGIKRKSIHRLTPDWARAILLLEIFIFFIVGLIPQGVPNTVVTVIVSFVASVQMTSFRKLIDAPYTSTVSTGNLRSATEAVYIAITTKDTNAAIRAMRYGVILITFLVGAFLGGFLTLAIGDKAIWGAVVALIFSFILFTEKEHKWKLPLSH</sequence>
<evidence type="ECO:0000313" key="3">
    <source>
        <dbReference type="Proteomes" id="UP000032534"/>
    </source>
</evidence>
<keyword evidence="3" id="KW-1185">Reference proteome</keyword>
<dbReference type="PATRIC" id="fig|159743.3.peg.468"/>
<gene>
    <name evidence="2" type="ORF">QD47_02125</name>
</gene>
<feature type="transmembrane region" description="Helical" evidence="1">
    <location>
        <begin position="181"/>
        <end position="200"/>
    </location>
</feature>
<proteinExistence type="predicted"/>
<dbReference type="EMBL" id="JTHP01000002">
    <property type="protein sequence ID" value="KJD47341.1"/>
    <property type="molecule type" value="Genomic_DNA"/>
</dbReference>
<keyword evidence="1" id="KW-0472">Membrane</keyword>
<dbReference type="AlphaFoldDB" id="A0A0D7X7F9"/>
<dbReference type="PANTHER" id="PTHR37314:SF4">
    <property type="entry name" value="UPF0700 TRANSMEMBRANE PROTEIN YOAK"/>
    <property type="match status" value="1"/>
</dbReference>
<evidence type="ECO:0000256" key="1">
    <source>
        <dbReference type="SAM" id="Phobius"/>
    </source>
</evidence>
<evidence type="ECO:0000313" key="2">
    <source>
        <dbReference type="EMBL" id="KJD47341.1"/>
    </source>
</evidence>
<organism evidence="2 3">
    <name type="scientific">Paenibacillus terrae</name>
    <dbReference type="NCBI Taxonomy" id="159743"/>
    <lineage>
        <taxon>Bacteria</taxon>
        <taxon>Bacillati</taxon>
        <taxon>Bacillota</taxon>
        <taxon>Bacilli</taxon>
        <taxon>Bacillales</taxon>
        <taxon>Paenibacillaceae</taxon>
        <taxon>Paenibacillus</taxon>
    </lineage>
</organism>
<keyword evidence="1" id="KW-0812">Transmembrane</keyword>
<feature type="transmembrane region" description="Helical" evidence="1">
    <location>
        <begin position="65"/>
        <end position="85"/>
    </location>
</feature>
<dbReference type="Pfam" id="PF06912">
    <property type="entry name" value="DUF1275"/>
    <property type="match status" value="1"/>
</dbReference>
<protein>
    <submittedName>
        <fullName evidence="2">Membrane protein</fullName>
    </submittedName>
</protein>
<dbReference type="RefSeq" id="WP_044644571.1">
    <property type="nucleotide sequence ID" value="NZ_JTHP01000002.1"/>
</dbReference>
<keyword evidence="1" id="KW-1133">Transmembrane helix</keyword>
<accession>A0A0D7X7F9</accession>
<dbReference type="PANTHER" id="PTHR37314">
    <property type="entry name" value="SLR0142 PROTEIN"/>
    <property type="match status" value="1"/>
</dbReference>
<reference evidence="2 3" key="1">
    <citation type="submission" date="2014-11" db="EMBL/GenBank/DDBJ databases">
        <title>Draft Genome Sequences of Paenibacillus polymyxa NRRL B-30509 and Paenibacillus terrae NRRL B-30644, Strains from a Poultry Environment that Produce Tridecaptin A and Paenicidins.</title>
        <authorList>
            <person name="van Belkum M.J."/>
            <person name="Lohans C.T."/>
            <person name="Vederas J.C."/>
        </authorList>
    </citation>
    <scope>NUCLEOTIDE SEQUENCE [LARGE SCALE GENOMIC DNA]</scope>
    <source>
        <strain evidence="2 3">NRRL B-30644</strain>
    </source>
</reference>
<feature type="transmembrane region" description="Helical" evidence="1">
    <location>
        <begin position="206"/>
        <end position="222"/>
    </location>
</feature>
<dbReference type="InterPro" id="IPR010699">
    <property type="entry name" value="DUF1275"/>
</dbReference>
<name>A0A0D7X7F9_9BACL</name>
<comment type="caution">
    <text evidence="2">The sequence shown here is derived from an EMBL/GenBank/DDBJ whole genome shotgun (WGS) entry which is preliminary data.</text>
</comment>